<feature type="chain" id="PRO_5039091889" description="Minor silk ampullate protein" evidence="3">
    <location>
        <begin position="31"/>
        <end position="298"/>
    </location>
</feature>
<feature type="compositionally biased region" description="Low complexity" evidence="1">
    <location>
        <begin position="206"/>
        <end position="238"/>
    </location>
</feature>
<keyword evidence="5" id="KW-1185">Reference proteome</keyword>
<name>A0A2U1ZVC1_9MICO</name>
<dbReference type="Proteomes" id="UP000245166">
    <property type="component" value="Unassembled WGS sequence"/>
</dbReference>
<accession>A0A2U1ZVC1</accession>
<keyword evidence="2" id="KW-0472">Membrane</keyword>
<dbReference type="AlphaFoldDB" id="A0A2U1ZVC1"/>
<feature type="transmembrane region" description="Helical" evidence="2">
    <location>
        <begin position="267"/>
        <end position="288"/>
    </location>
</feature>
<feature type="signal peptide" evidence="3">
    <location>
        <begin position="1"/>
        <end position="30"/>
    </location>
</feature>
<dbReference type="PROSITE" id="PS51318">
    <property type="entry name" value="TAT"/>
    <property type="match status" value="1"/>
</dbReference>
<protein>
    <recommendedName>
        <fullName evidence="6">Minor silk ampullate protein</fullName>
    </recommendedName>
</protein>
<evidence type="ECO:0000256" key="2">
    <source>
        <dbReference type="SAM" id="Phobius"/>
    </source>
</evidence>
<dbReference type="EMBL" id="PYHR01000002">
    <property type="protein sequence ID" value="PWD50929.1"/>
    <property type="molecule type" value="Genomic_DNA"/>
</dbReference>
<evidence type="ECO:0000313" key="5">
    <source>
        <dbReference type="Proteomes" id="UP000245166"/>
    </source>
</evidence>
<organism evidence="4 5">
    <name type="scientific">Serinibacter arcticus</name>
    <dbReference type="NCBI Taxonomy" id="1655435"/>
    <lineage>
        <taxon>Bacteria</taxon>
        <taxon>Bacillati</taxon>
        <taxon>Actinomycetota</taxon>
        <taxon>Actinomycetes</taxon>
        <taxon>Micrococcales</taxon>
        <taxon>Beutenbergiaceae</taxon>
        <taxon>Serinibacter</taxon>
    </lineage>
</organism>
<gene>
    <name evidence="4" type="ORF">C8046_09965</name>
</gene>
<dbReference type="OrthoDB" id="4775562at2"/>
<keyword evidence="3" id="KW-0732">Signal</keyword>
<dbReference type="InterPro" id="IPR006311">
    <property type="entry name" value="TAT_signal"/>
</dbReference>
<comment type="caution">
    <text evidence="4">The sequence shown here is derived from an EMBL/GenBank/DDBJ whole genome shotgun (WGS) entry which is preliminary data.</text>
</comment>
<keyword evidence="2" id="KW-1133">Transmembrane helix</keyword>
<evidence type="ECO:0000313" key="4">
    <source>
        <dbReference type="EMBL" id="PWD50929.1"/>
    </source>
</evidence>
<evidence type="ECO:0008006" key="6">
    <source>
        <dbReference type="Google" id="ProtNLM"/>
    </source>
</evidence>
<keyword evidence="2" id="KW-0812">Transmembrane</keyword>
<evidence type="ECO:0000256" key="3">
    <source>
        <dbReference type="SAM" id="SignalP"/>
    </source>
</evidence>
<feature type="compositionally biased region" description="Low complexity" evidence="1">
    <location>
        <begin position="248"/>
        <end position="265"/>
    </location>
</feature>
<proteinExistence type="predicted"/>
<reference evidence="4 5" key="1">
    <citation type="submission" date="2018-03" db="EMBL/GenBank/DDBJ databases">
        <title>Genome assembly of novel Miniimonas species PCH200.</title>
        <authorList>
            <person name="Thakur V."/>
            <person name="Kumar V."/>
            <person name="Singh D."/>
        </authorList>
    </citation>
    <scope>NUCLEOTIDE SEQUENCE [LARGE SCALE GENOMIC DNA]</scope>
    <source>
        <strain evidence="4 5">PCH200</strain>
    </source>
</reference>
<evidence type="ECO:0000256" key="1">
    <source>
        <dbReference type="SAM" id="MobiDB-lite"/>
    </source>
</evidence>
<dbReference type="RefSeq" id="WP_109229311.1">
    <property type="nucleotide sequence ID" value="NZ_PYHR01000002.1"/>
</dbReference>
<sequence>MSPTTTARHRIRRSALVLGALGLAVLPAGAASAAPAPQPGPTGATVTAVSSLGDRVASPDGETTLTLTGAGFQSIDGGFGGLYVLFGWVADGAWQPSAGGGFGETYAYQPDTQAAENAGYQKFVTFPGSSTASEANGAELALDGSWATDLVIPGPVLTVTDAAGENARELDCRVETCGIITFGAHGVVNANNETFTPISFAPVAAAESEAAPEAPAETATESPSETATPTPQATPSPEGEVTASAQESGTSDVGSADTGSDSSAAPWVVAGSAGAAAIAAAVTAGVVAKRRKDAARAE</sequence>
<feature type="region of interest" description="Disordered" evidence="1">
    <location>
        <begin position="206"/>
        <end position="265"/>
    </location>
</feature>